<gene>
    <name evidence="5" type="ORF">HD596_007099</name>
</gene>
<dbReference type="Pfam" id="PF21307">
    <property type="entry name" value="Glyco_hydro_95_C"/>
    <property type="match status" value="1"/>
</dbReference>
<dbReference type="InterPro" id="IPR013780">
    <property type="entry name" value="Glyco_hydro_b"/>
</dbReference>
<dbReference type="InterPro" id="IPR008928">
    <property type="entry name" value="6-hairpin_glycosidase_sf"/>
</dbReference>
<evidence type="ECO:0000259" key="4">
    <source>
        <dbReference type="Pfam" id="PF22124"/>
    </source>
</evidence>
<dbReference type="InterPro" id="IPR054363">
    <property type="entry name" value="GH95_cat"/>
</dbReference>
<feature type="domain" description="Glycosyl hydrolase family 95 catalytic" evidence="4">
    <location>
        <begin position="274"/>
        <end position="643"/>
    </location>
</feature>
<dbReference type="GO" id="GO:0004560">
    <property type="term" value="F:alpha-L-fucosidase activity"/>
    <property type="evidence" value="ECO:0007669"/>
    <property type="project" value="TreeGrafter"/>
</dbReference>
<dbReference type="Gene3D" id="2.60.40.1180">
    <property type="entry name" value="Golgi alpha-mannosidase II"/>
    <property type="match status" value="1"/>
</dbReference>
<feature type="domain" description="Alpha fucosidase A-like C-terminal" evidence="3">
    <location>
        <begin position="646"/>
        <end position="702"/>
    </location>
</feature>
<feature type="domain" description="Glycosyl hydrolase family 95 N-terminal" evidence="2">
    <location>
        <begin position="8"/>
        <end position="229"/>
    </location>
</feature>
<dbReference type="Proteomes" id="UP000579153">
    <property type="component" value="Unassembled WGS sequence"/>
</dbReference>
<sequence>MHSLLGLSPARTWEDAFLSGNGEVGIMVYGGPREERVVVNHHRFVLPNGTRDRRPPAIAHHLPEIRALVLAGRPVEAQALAADGRHLEWTQPFHPGWELVISRPASAGAYRRTTDFATGEVSAETDGWSHRAFVSRADGVVVQRLTGDVALRLTGDLPGKPETVRYETAAGERDGGVFLRIRGVYPPEGRGAFGFEGLTLVRPRGGTVAVEGDTVTVTGAAEVLLLTKAVRHEHPAWPDGERGRATDEPGGPQARTGDEPDGLGGLLGLAASGYDGLLERHVARHRPLYERVTLDLGATPDERAAPVGELSGAALVERLFHAGRYLLLSSGGVLPPRLTGLWLGAWGAAWSGDFTTDANLNLQMAGVNIGALPELIAGYANLIRGQIDHWRTNARQIYGARGILAPSRTDGENGHLFHLNADWPWTMWLAGADWLLYPLVEHAEVTGEPIPELAGWLAECRLFWEDFLAGTDGTVVPSFSPEVGPGGGPFACHDATMDVAAARHALGDSPAAKRLPPYRIDERGALAEWIADVAPCEEHRHVSHLYPVWPLHEINPDETPDLAAAARKALLSRGDENLSAHGSLHRALAAARLKDGELAWANVRKILDNGMFFDSLMSSHNPGREIYNADAAISLPGVLLELLVYSRPGIVELLPALPPALARGRVRGVRCRGRVTVEELSWGDGVRARLTSPIDQTVTVVHRASGLRREVELPAGKSVEIA</sequence>
<dbReference type="PANTHER" id="PTHR31084:SF0">
    <property type="entry name" value="ALPHA-L-FUCOSIDASE 2"/>
    <property type="match status" value="1"/>
</dbReference>
<evidence type="ECO:0000313" key="6">
    <source>
        <dbReference type="Proteomes" id="UP000579153"/>
    </source>
</evidence>
<dbReference type="Pfam" id="PF14498">
    <property type="entry name" value="Glyco_hyd_65N_2"/>
    <property type="match status" value="1"/>
</dbReference>
<organism evidence="5 6">
    <name type="scientific">Nonomuraea jabiensis</name>
    <dbReference type="NCBI Taxonomy" id="882448"/>
    <lineage>
        <taxon>Bacteria</taxon>
        <taxon>Bacillati</taxon>
        <taxon>Actinomycetota</taxon>
        <taxon>Actinomycetes</taxon>
        <taxon>Streptosporangiales</taxon>
        <taxon>Streptosporangiaceae</taxon>
        <taxon>Nonomuraea</taxon>
    </lineage>
</organism>
<dbReference type="SUPFAM" id="SSF48208">
    <property type="entry name" value="Six-hairpin glycosidases"/>
    <property type="match status" value="1"/>
</dbReference>
<evidence type="ECO:0000313" key="5">
    <source>
        <dbReference type="EMBL" id="MBB5780343.1"/>
    </source>
</evidence>
<dbReference type="PANTHER" id="PTHR31084">
    <property type="entry name" value="ALPHA-L-FUCOSIDASE 2"/>
    <property type="match status" value="1"/>
</dbReference>
<dbReference type="InterPro" id="IPR049053">
    <property type="entry name" value="AFCA-like_C"/>
</dbReference>
<evidence type="ECO:0000259" key="2">
    <source>
        <dbReference type="Pfam" id="PF14498"/>
    </source>
</evidence>
<dbReference type="GO" id="GO:0005975">
    <property type="term" value="P:carbohydrate metabolic process"/>
    <property type="evidence" value="ECO:0007669"/>
    <property type="project" value="InterPro"/>
</dbReference>
<dbReference type="Gene3D" id="2.70.98.50">
    <property type="entry name" value="putative glycoside hydrolase family protein from bacillus halodurans"/>
    <property type="match status" value="1"/>
</dbReference>
<reference evidence="5 6" key="1">
    <citation type="submission" date="2020-08" db="EMBL/GenBank/DDBJ databases">
        <title>Sequencing the genomes of 1000 actinobacteria strains.</title>
        <authorList>
            <person name="Klenk H.-P."/>
        </authorList>
    </citation>
    <scope>NUCLEOTIDE SEQUENCE [LARGE SCALE GENOMIC DNA]</scope>
    <source>
        <strain evidence="5 6">DSM 45507</strain>
    </source>
</reference>
<keyword evidence="6" id="KW-1185">Reference proteome</keyword>
<evidence type="ECO:0000259" key="3">
    <source>
        <dbReference type="Pfam" id="PF21307"/>
    </source>
</evidence>
<dbReference type="RefSeq" id="WP_185073722.1">
    <property type="nucleotide sequence ID" value="NZ_JACHMB010000001.1"/>
</dbReference>
<feature type="compositionally biased region" description="Basic and acidic residues" evidence="1">
    <location>
        <begin position="235"/>
        <end position="247"/>
    </location>
</feature>
<dbReference type="Pfam" id="PF22124">
    <property type="entry name" value="Glyco_hydro_95_cat"/>
    <property type="match status" value="1"/>
</dbReference>
<name>A0A7W9LE54_9ACTN</name>
<dbReference type="AlphaFoldDB" id="A0A7W9LE54"/>
<evidence type="ECO:0000256" key="1">
    <source>
        <dbReference type="SAM" id="MobiDB-lite"/>
    </source>
</evidence>
<accession>A0A7W9LE54</accession>
<comment type="caution">
    <text evidence="5">The sequence shown here is derived from an EMBL/GenBank/DDBJ whole genome shotgun (WGS) entry which is preliminary data.</text>
</comment>
<feature type="region of interest" description="Disordered" evidence="1">
    <location>
        <begin position="235"/>
        <end position="262"/>
    </location>
</feature>
<dbReference type="InterPro" id="IPR027414">
    <property type="entry name" value="GH95_N_dom"/>
</dbReference>
<evidence type="ECO:0008006" key="7">
    <source>
        <dbReference type="Google" id="ProtNLM"/>
    </source>
</evidence>
<protein>
    <recommendedName>
        <fullName evidence="7">Glycosyl hydrolase family 95 N-terminal domain-containing protein</fullName>
    </recommendedName>
</protein>
<dbReference type="EMBL" id="JACHMB010000001">
    <property type="protein sequence ID" value="MBB5780343.1"/>
    <property type="molecule type" value="Genomic_DNA"/>
</dbReference>
<proteinExistence type="predicted"/>